<gene>
    <name evidence="1" type="ORF">LMG27177_03636</name>
</gene>
<dbReference type="EMBL" id="CADIKI010000010">
    <property type="protein sequence ID" value="CAB3794477.1"/>
    <property type="molecule type" value="Genomic_DNA"/>
</dbReference>
<dbReference type="Proteomes" id="UP000494252">
    <property type="component" value="Unassembled WGS sequence"/>
</dbReference>
<sequence length="122" mass="13458">MATDLLDCFLADALTDIEVASRDLQISNASFVRLRRALGRMACAQAVLAATSAGRVGASDDDWALRMRMRLREAVELLAKGWPEDYPAGAVEFEILSELSKRRRHLLNAHSSGRISKEDISV</sequence>
<proteinExistence type="predicted"/>
<accession>A0A6J5G684</accession>
<reference evidence="1 2" key="1">
    <citation type="submission" date="2020-04" db="EMBL/GenBank/DDBJ databases">
        <authorList>
            <person name="De Canck E."/>
        </authorList>
    </citation>
    <scope>NUCLEOTIDE SEQUENCE [LARGE SCALE GENOMIC DNA]</scope>
    <source>
        <strain evidence="1 2">LMG 27177</strain>
    </source>
</reference>
<dbReference type="AlphaFoldDB" id="A0A6J5G684"/>
<keyword evidence="2" id="KW-1185">Reference proteome</keyword>
<protein>
    <submittedName>
        <fullName evidence="1">Uncharacterized protein</fullName>
    </submittedName>
</protein>
<name>A0A6J5G684_9BURK</name>
<evidence type="ECO:0000313" key="2">
    <source>
        <dbReference type="Proteomes" id="UP000494252"/>
    </source>
</evidence>
<evidence type="ECO:0000313" key="1">
    <source>
        <dbReference type="EMBL" id="CAB3794477.1"/>
    </source>
</evidence>
<organism evidence="1 2">
    <name type="scientific">Paraburkholderia fynbosensis</name>
    <dbReference type="NCBI Taxonomy" id="1200993"/>
    <lineage>
        <taxon>Bacteria</taxon>
        <taxon>Pseudomonadati</taxon>
        <taxon>Pseudomonadota</taxon>
        <taxon>Betaproteobacteria</taxon>
        <taxon>Burkholderiales</taxon>
        <taxon>Burkholderiaceae</taxon>
        <taxon>Paraburkholderia</taxon>
    </lineage>
</organism>